<reference evidence="2 3" key="1">
    <citation type="submission" date="2020-07" db="EMBL/GenBank/DDBJ databases">
        <authorList>
            <person name="Zhuang K."/>
            <person name="Ran Y."/>
        </authorList>
    </citation>
    <scope>NUCLEOTIDE SEQUENCE [LARGE SCALE GENOMIC DNA]</scope>
    <source>
        <strain evidence="2 3">WCH-YHL-001</strain>
    </source>
</reference>
<dbReference type="SUPFAM" id="SSF47413">
    <property type="entry name" value="lambda repressor-like DNA-binding domains"/>
    <property type="match status" value="1"/>
</dbReference>
<dbReference type="PROSITE" id="PS50943">
    <property type="entry name" value="HTH_CROC1"/>
    <property type="match status" value="1"/>
</dbReference>
<keyword evidence="3" id="KW-1185">Reference proteome</keyword>
<dbReference type="CDD" id="cd00093">
    <property type="entry name" value="HTH_XRE"/>
    <property type="match status" value="1"/>
</dbReference>
<dbReference type="Proteomes" id="UP000515512">
    <property type="component" value="Chromosome"/>
</dbReference>
<accession>A0A7D6ZTI8</accession>
<dbReference type="KEGG" id="nhu:H0264_23215"/>
<sequence length="149" mass="16980">MSDLTPHASARHRFGAEVRRRRIQRGMSQAELGRRILHSASTVAKVETAQRWPSRDFAEHSDSVLETGGELVRLWHQAQLERTGQQAGPPRSGVERHLVENHPEIEPFTELLSRLVVIWMDLRGTETWPGVRALIIARLDAALCFEPEY</sequence>
<organism evidence="2 3">
    <name type="scientific">Nocardia huaxiensis</name>
    <dbReference type="NCBI Taxonomy" id="2755382"/>
    <lineage>
        <taxon>Bacteria</taxon>
        <taxon>Bacillati</taxon>
        <taxon>Actinomycetota</taxon>
        <taxon>Actinomycetes</taxon>
        <taxon>Mycobacteriales</taxon>
        <taxon>Nocardiaceae</taxon>
        <taxon>Nocardia</taxon>
    </lineage>
</organism>
<proteinExistence type="predicted"/>
<evidence type="ECO:0000259" key="1">
    <source>
        <dbReference type="PROSITE" id="PS50943"/>
    </source>
</evidence>
<evidence type="ECO:0000313" key="3">
    <source>
        <dbReference type="Proteomes" id="UP000515512"/>
    </source>
</evidence>
<dbReference type="GO" id="GO:0003677">
    <property type="term" value="F:DNA binding"/>
    <property type="evidence" value="ECO:0007669"/>
    <property type="project" value="InterPro"/>
</dbReference>
<dbReference type="InterPro" id="IPR010982">
    <property type="entry name" value="Lambda_DNA-bd_dom_sf"/>
</dbReference>
<gene>
    <name evidence="2" type="ORF">H0264_23215</name>
</gene>
<dbReference type="EMBL" id="CP059399">
    <property type="protein sequence ID" value="QLY28289.1"/>
    <property type="molecule type" value="Genomic_DNA"/>
</dbReference>
<dbReference type="AlphaFoldDB" id="A0A7D6ZTI8"/>
<dbReference type="InterPro" id="IPR001387">
    <property type="entry name" value="Cro/C1-type_HTH"/>
</dbReference>
<name>A0A7D6ZTI8_9NOCA</name>
<dbReference type="RefSeq" id="WP_181579497.1">
    <property type="nucleotide sequence ID" value="NZ_CP059399.1"/>
</dbReference>
<dbReference type="Gene3D" id="1.10.260.40">
    <property type="entry name" value="lambda repressor-like DNA-binding domains"/>
    <property type="match status" value="1"/>
</dbReference>
<feature type="domain" description="HTH cro/C1-type" evidence="1">
    <location>
        <begin position="18"/>
        <end position="51"/>
    </location>
</feature>
<protein>
    <submittedName>
        <fullName evidence="2">Helix-turn-helix domain-containing protein</fullName>
    </submittedName>
</protein>
<dbReference type="Pfam" id="PF13560">
    <property type="entry name" value="HTH_31"/>
    <property type="match status" value="1"/>
</dbReference>
<evidence type="ECO:0000313" key="2">
    <source>
        <dbReference type="EMBL" id="QLY28289.1"/>
    </source>
</evidence>